<name>A0A4V3UPS7_9EURO</name>
<evidence type="ECO:0000313" key="1">
    <source>
        <dbReference type="EMBL" id="THC96294.1"/>
    </source>
</evidence>
<dbReference type="Proteomes" id="UP000308092">
    <property type="component" value="Unassembled WGS sequence"/>
</dbReference>
<keyword evidence="2" id="KW-1185">Reference proteome</keyword>
<dbReference type="EMBL" id="SOSA01000120">
    <property type="protein sequence ID" value="THC96294.1"/>
    <property type="molecule type" value="Genomic_DNA"/>
</dbReference>
<comment type="caution">
    <text evidence="1">The sequence shown here is derived from an EMBL/GenBank/DDBJ whole genome shotgun (WGS) entry which is preliminary data.</text>
</comment>
<accession>A0A4V3UPS7</accession>
<gene>
    <name evidence="1" type="ORF">EYZ11_004244</name>
</gene>
<organism evidence="1 2">
    <name type="scientific">Aspergillus tanneri</name>
    <dbReference type="NCBI Taxonomy" id="1220188"/>
    <lineage>
        <taxon>Eukaryota</taxon>
        <taxon>Fungi</taxon>
        <taxon>Dikarya</taxon>
        <taxon>Ascomycota</taxon>
        <taxon>Pezizomycotina</taxon>
        <taxon>Eurotiomycetes</taxon>
        <taxon>Eurotiomycetidae</taxon>
        <taxon>Eurotiales</taxon>
        <taxon>Aspergillaceae</taxon>
        <taxon>Aspergillus</taxon>
        <taxon>Aspergillus subgen. Circumdati</taxon>
    </lineage>
</organism>
<dbReference type="VEuPathDB" id="FungiDB:EYZ11_004244"/>
<dbReference type="AlphaFoldDB" id="A0A4V3UPS7"/>
<sequence length="33" mass="3613">MATRKFGQACTEVTVHPIPAATFTPPWTTTYTS</sequence>
<proteinExistence type="predicted"/>
<reference evidence="1 2" key="1">
    <citation type="submission" date="2019-03" db="EMBL/GenBank/DDBJ databases">
        <title>The genome sequence of a newly discovered highly antifungal drug resistant Aspergillus species, Aspergillus tanneri NIH 1004.</title>
        <authorList>
            <person name="Mounaud S."/>
            <person name="Singh I."/>
            <person name="Joardar V."/>
            <person name="Pakala S."/>
            <person name="Pakala S."/>
            <person name="Venepally P."/>
            <person name="Hoover J."/>
            <person name="Nierman W."/>
            <person name="Chung J."/>
            <person name="Losada L."/>
        </authorList>
    </citation>
    <scope>NUCLEOTIDE SEQUENCE [LARGE SCALE GENOMIC DNA]</scope>
    <source>
        <strain evidence="1 2">NIH1004</strain>
    </source>
</reference>
<evidence type="ECO:0000313" key="2">
    <source>
        <dbReference type="Proteomes" id="UP000308092"/>
    </source>
</evidence>
<protein>
    <submittedName>
        <fullName evidence="1">Uncharacterized protein</fullName>
    </submittedName>
</protein>